<dbReference type="RefSeq" id="WP_377563393.1">
    <property type="nucleotide sequence ID" value="NZ_JBHTJZ010000009.1"/>
</dbReference>
<accession>A0ABW3HPC7</accession>
<proteinExistence type="inferred from homology"/>
<feature type="transmembrane region" description="Helical" evidence="6">
    <location>
        <begin position="160"/>
        <end position="185"/>
    </location>
</feature>
<sequence length="300" mass="33532">MQKKWRSQLDIQSMVWPGLIFLFVFSYIPMYGIVIAFQDYDLFAGVLDSPWVGLKHFQEFFNDPNFGQVIQNTLAINVLGLLIGFPAPILFALLLNEIASMRFKRFIQTVSYLPHFVSWVVFGGLIINVLSPANGIINAILVQTGVLAEPVNFMGNADYFWYILVLGEMLKGLGWGAIIYIAAIAGVDPEMYEAATIDGANRFQKIWHITLPSIMGTIVIMLIFAISALLNTGFEQILVLQNPLNLETSETIDTYVYKLGLRNMRYSYSTAVGLTKSVIALFLLLSANYVSKKISGKGLF</sequence>
<dbReference type="Gene3D" id="1.10.3720.10">
    <property type="entry name" value="MetI-like"/>
    <property type="match status" value="1"/>
</dbReference>
<dbReference type="SUPFAM" id="SSF161098">
    <property type="entry name" value="MetI-like"/>
    <property type="match status" value="1"/>
</dbReference>
<feature type="transmembrane region" description="Helical" evidence="6">
    <location>
        <begin position="116"/>
        <end position="140"/>
    </location>
</feature>
<evidence type="ECO:0000256" key="5">
    <source>
        <dbReference type="ARBA" id="ARBA00023136"/>
    </source>
</evidence>
<feature type="transmembrane region" description="Helical" evidence="6">
    <location>
        <begin position="206"/>
        <end position="230"/>
    </location>
</feature>
<gene>
    <name evidence="8" type="ORF">ACFQ2I_07865</name>
</gene>
<evidence type="ECO:0000313" key="9">
    <source>
        <dbReference type="Proteomes" id="UP001596989"/>
    </source>
</evidence>
<keyword evidence="9" id="KW-1185">Reference proteome</keyword>
<dbReference type="Pfam" id="PF00528">
    <property type="entry name" value="BPD_transp_1"/>
    <property type="match status" value="1"/>
</dbReference>
<dbReference type="PANTHER" id="PTHR43496">
    <property type="entry name" value="PROTEIN LPLB"/>
    <property type="match status" value="1"/>
</dbReference>
<name>A0ABW3HPC7_9BACL</name>
<comment type="subcellular location">
    <subcellularLocation>
        <location evidence="6">Cell membrane</location>
        <topology evidence="6">Multi-pass membrane protein</topology>
    </subcellularLocation>
    <subcellularLocation>
        <location evidence="1">Membrane</location>
        <topology evidence="1">Multi-pass membrane protein</topology>
    </subcellularLocation>
</comment>
<dbReference type="InterPro" id="IPR035906">
    <property type="entry name" value="MetI-like_sf"/>
</dbReference>
<evidence type="ECO:0000256" key="2">
    <source>
        <dbReference type="ARBA" id="ARBA00022448"/>
    </source>
</evidence>
<protein>
    <submittedName>
        <fullName evidence="8">ABC transporter permease</fullName>
    </submittedName>
</protein>
<feature type="transmembrane region" description="Helical" evidence="6">
    <location>
        <begin position="74"/>
        <end position="95"/>
    </location>
</feature>
<reference evidence="9" key="1">
    <citation type="journal article" date="2019" name="Int. J. Syst. Evol. Microbiol.">
        <title>The Global Catalogue of Microorganisms (GCM) 10K type strain sequencing project: providing services to taxonomists for standard genome sequencing and annotation.</title>
        <authorList>
            <consortium name="The Broad Institute Genomics Platform"/>
            <consortium name="The Broad Institute Genome Sequencing Center for Infectious Disease"/>
            <person name="Wu L."/>
            <person name="Ma J."/>
        </authorList>
    </citation>
    <scope>NUCLEOTIDE SEQUENCE [LARGE SCALE GENOMIC DNA]</scope>
    <source>
        <strain evidence="9">CCUG 59129</strain>
    </source>
</reference>
<dbReference type="Proteomes" id="UP001596989">
    <property type="component" value="Unassembled WGS sequence"/>
</dbReference>
<feature type="transmembrane region" description="Helical" evidence="6">
    <location>
        <begin position="14"/>
        <end position="37"/>
    </location>
</feature>
<evidence type="ECO:0000256" key="6">
    <source>
        <dbReference type="RuleBase" id="RU363032"/>
    </source>
</evidence>
<keyword evidence="5 6" id="KW-0472">Membrane</keyword>
<comment type="caution">
    <text evidence="8">The sequence shown here is derived from an EMBL/GenBank/DDBJ whole genome shotgun (WGS) entry which is preliminary data.</text>
</comment>
<feature type="transmembrane region" description="Helical" evidence="6">
    <location>
        <begin position="266"/>
        <end position="290"/>
    </location>
</feature>
<dbReference type="PROSITE" id="PS50928">
    <property type="entry name" value="ABC_TM1"/>
    <property type="match status" value="1"/>
</dbReference>
<evidence type="ECO:0000313" key="8">
    <source>
        <dbReference type="EMBL" id="MFD0959304.1"/>
    </source>
</evidence>
<dbReference type="PANTHER" id="PTHR43496:SF1">
    <property type="entry name" value="POLYGALACTURONAN_RHAMNOGALACTURONAN TRANSPORT SYSTEM PERMEASE PROTEIN YTEP"/>
    <property type="match status" value="1"/>
</dbReference>
<feature type="domain" description="ABC transmembrane type-1" evidence="7">
    <location>
        <begin position="70"/>
        <end position="287"/>
    </location>
</feature>
<keyword evidence="4 6" id="KW-1133">Transmembrane helix</keyword>
<keyword evidence="2 6" id="KW-0813">Transport</keyword>
<keyword evidence="3 6" id="KW-0812">Transmembrane</keyword>
<evidence type="ECO:0000259" key="7">
    <source>
        <dbReference type="PROSITE" id="PS50928"/>
    </source>
</evidence>
<organism evidence="8 9">
    <name type="scientific">Paenibacillus chungangensis</name>
    <dbReference type="NCBI Taxonomy" id="696535"/>
    <lineage>
        <taxon>Bacteria</taxon>
        <taxon>Bacillati</taxon>
        <taxon>Bacillota</taxon>
        <taxon>Bacilli</taxon>
        <taxon>Bacillales</taxon>
        <taxon>Paenibacillaceae</taxon>
        <taxon>Paenibacillus</taxon>
    </lineage>
</organism>
<dbReference type="CDD" id="cd06261">
    <property type="entry name" value="TM_PBP2"/>
    <property type="match status" value="1"/>
</dbReference>
<dbReference type="EMBL" id="JBHTJZ010000009">
    <property type="protein sequence ID" value="MFD0959304.1"/>
    <property type="molecule type" value="Genomic_DNA"/>
</dbReference>
<evidence type="ECO:0000256" key="4">
    <source>
        <dbReference type="ARBA" id="ARBA00022989"/>
    </source>
</evidence>
<comment type="similarity">
    <text evidence="6">Belongs to the binding-protein-dependent transport system permease family.</text>
</comment>
<dbReference type="InterPro" id="IPR000515">
    <property type="entry name" value="MetI-like"/>
</dbReference>
<evidence type="ECO:0000256" key="1">
    <source>
        <dbReference type="ARBA" id="ARBA00004141"/>
    </source>
</evidence>
<evidence type="ECO:0000256" key="3">
    <source>
        <dbReference type="ARBA" id="ARBA00022692"/>
    </source>
</evidence>